<dbReference type="Gene3D" id="3.30.70.100">
    <property type="match status" value="1"/>
</dbReference>
<name>A0A540MQG8_MALBA</name>
<keyword evidence="2" id="KW-1185">Reference proteome</keyword>
<evidence type="ECO:0008006" key="3">
    <source>
        <dbReference type="Google" id="ProtNLM"/>
    </source>
</evidence>
<reference evidence="1 2" key="1">
    <citation type="journal article" date="2019" name="G3 (Bethesda)">
        <title>Sequencing of a Wild Apple (Malus baccata) Genome Unravels the Differences Between Cultivated and Wild Apple Species Regarding Disease Resistance and Cold Tolerance.</title>
        <authorList>
            <person name="Chen X."/>
        </authorList>
    </citation>
    <scope>NUCLEOTIDE SEQUENCE [LARGE SCALE GENOMIC DNA]</scope>
    <source>
        <strain evidence="2">cv. Shandingzi</strain>
        <tissue evidence="1">Leaves</tissue>
    </source>
</reference>
<dbReference type="GO" id="GO:0046872">
    <property type="term" value="F:metal ion binding"/>
    <property type="evidence" value="ECO:0007669"/>
    <property type="project" value="InterPro"/>
</dbReference>
<dbReference type="AlphaFoldDB" id="A0A540MQG8"/>
<organism evidence="1 2">
    <name type="scientific">Malus baccata</name>
    <name type="common">Siberian crab apple</name>
    <name type="synonym">Pyrus baccata</name>
    <dbReference type="NCBI Taxonomy" id="106549"/>
    <lineage>
        <taxon>Eukaryota</taxon>
        <taxon>Viridiplantae</taxon>
        <taxon>Streptophyta</taxon>
        <taxon>Embryophyta</taxon>
        <taxon>Tracheophyta</taxon>
        <taxon>Spermatophyta</taxon>
        <taxon>Magnoliopsida</taxon>
        <taxon>eudicotyledons</taxon>
        <taxon>Gunneridae</taxon>
        <taxon>Pentapetalae</taxon>
        <taxon>rosids</taxon>
        <taxon>fabids</taxon>
        <taxon>Rosales</taxon>
        <taxon>Rosaceae</taxon>
        <taxon>Amygdaloideae</taxon>
        <taxon>Maleae</taxon>
        <taxon>Malus</taxon>
    </lineage>
</organism>
<dbReference type="SUPFAM" id="SSF55008">
    <property type="entry name" value="HMA, heavy metal-associated domain"/>
    <property type="match status" value="1"/>
</dbReference>
<protein>
    <recommendedName>
        <fullName evidence="3">HMA domain-containing protein</fullName>
    </recommendedName>
</protein>
<dbReference type="EMBL" id="VIEB01000203">
    <property type="protein sequence ID" value="TQE01054.1"/>
    <property type="molecule type" value="Genomic_DNA"/>
</dbReference>
<sequence>MADHQELMQQFHTVKLKLTFEYCECKGCEGKVRKQMKKVDGIYEKSLTIDKEQGVGTLIMSGRFDTDKLII</sequence>
<evidence type="ECO:0000313" key="1">
    <source>
        <dbReference type="EMBL" id="TQE01054.1"/>
    </source>
</evidence>
<dbReference type="InterPro" id="IPR036163">
    <property type="entry name" value="HMA_dom_sf"/>
</dbReference>
<gene>
    <name evidence="1" type="ORF">C1H46_013331</name>
</gene>
<comment type="caution">
    <text evidence="1">The sequence shown here is derived from an EMBL/GenBank/DDBJ whole genome shotgun (WGS) entry which is preliminary data.</text>
</comment>
<proteinExistence type="predicted"/>
<accession>A0A540MQG8</accession>
<evidence type="ECO:0000313" key="2">
    <source>
        <dbReference type="Proteomes" id="UP000315295"/>
    </source>
</evidence>
<dbReference type="Proteomes" id="UP000315295">
    <property type="component" value="Unassembled WGS sequence"/>
</dbReference>